<name>A0ABQ9GAE3_9NEOP</name>
<evidence type="ECO:0000313" key="3">
    <source>
        <dbReference type="Proteomes" id="UP001159363"/>
    </source>
</evidence>
<dbReference type="Proteomes" id="UP001159363">
    <property type="component" value="Chromosome 13"/>
</dbReference>
<gene>
    <name evidence="2" type="ORF">PR048_030936</name>
</gene>
<reference evidence="2 3" key="1">
    <citation type="submission" date="2023-02" db="EMBL/GenBank/DDBJ databases">
        <title>LHISI_Scaffold_Assembly.</title>
        <authorList>
            <person name="Stuart O.P."/>
            <person name="Cleave R."/>
            <person name="Magrath M.J.L."/>
            <person name="Mikheyev A.S."/>
        </authorList>
    </citation>
    <scope>NUCLEOTIDE SEQUENCE [LARGE SCALE GENOMIC DNA]</scope>
    <source>
        <strain evidence="2">Daus_M_001</strain>
        <tissue evidence="2">Leg muscle</tissue>
    </source>
</reference>
<dbReference type="EMBL" id="JARBHB010000014">
    <property type="protein sequence ID" value="KAJ8869361.1"/>
    <property type="molecule type" value="Genomic_DNA"/>
</dbReference>
<feature type="compositionally biased region" description="Basic and acidic residues" evidence="1">
    <location>
        <begin position="216"/>
        <end position="226"/>
    </location>
</feature>
<feature type="compositionally biased region" description="Basic and acidic residues" evidence="1">
    <location>
        <begin position="236"/>
        <end position="254"/>
    </location>
</feature>
<feature type="region of interest" description="Disordered" evidence="1">
    <location>
        <begin position="197"/>
        <end position="260"/>
    </location>
</feature>
<protein>
    <recommendedName>
        <fullName evidence="4">FZ domain-containing protein</fullName>
    </recommendedName>
</protein>
<keyword evidence="3" id="KW-1185">Reference proteome</keyword>
<accession>A0ABQ9GAE3</accession>
<sequence length="279" mass="30173">MRTERRVLNRSELMYMLQSLNFLGVDESSCSHCTTYCVFPHTSINHSRMGEADTSNMVVPTPSSSLLYTILLVFLDCQLLTDLCLPPCPQYCLADLTRCCQNHVPQQRHGHFTSIKSCATIQDVCCRIVRNKAAEKAKHVHHQQQQQQQQQQVAGAGAAGPGAGAAPSSVSVIAHAPAAPHHADPHRAASAGGYSINGILGIPQPPDPAASVAKRKRDDQHAESRWPKNALGSGHLSEKRASDDLQSSNDRELAGRQQPLSPICLITVVQSCHSPGPKS</sequence>
<organism evidence="2 3">
    <name type="scientific">Dryococelus australis</name>
    <dbReference type="NCBI Taxonomy" id="614101"/>
    <lineage>
        <taxon>Eukaryota</taxon>
        <taxon>Metazoa</taxon>
        <taxon>Ecdysozoa</taxon>
        <taxon>Arthropoda</taxon>
        <taxon>Hexapoda</taxon>
        <taxon>Insecta</taxon>
        <taxon>Pterygota</taxon>
        <taxon>Neoptera</taxon>
        <taxon>Polyneoptera</taxon>
        <taxon>Phasmatodea</taxon>
        <taxon>Verophasmatodea</taxon>
        <taxon>Anareolatae</taxon>
        <taxon>Phasmatidae</taxon>
        <taxon>Eurycanthinae</taxon>
        <taxon>Dryococelus</taxon>
    </lineage>
</organism>
<evidence type="ECO:0000313" key="2">
    <source>
        <dbReference type="EMBL" id="KAJ8869361.1"/>
    </source>
</evidence>
<feature type="region of interest" description="Disordered" evidence="1">
    <location>
        <begin position="137"/>
        <end position="168"/>
    </location>
</feature>
<evidence type="ECO:0008006" key="4">
    <source>
        <dbReference type="Google" id="ProtNLM"/>
    </source>
</evidence>
<evidence type="ECO:0000256" key="1">
    <source>
        <dbReference type="SAM" id="MobiDB-lite"/>
    </source>
</evidence>
<comment type="caution">
    <text evidence="2">The sequence shown here is derived from an EMBL/GenBank/DDBJ whole genome shotgun (WGS) entry which is preliminary data.</text>
</comment>
<proteinExistence type="predicted"/>
<feature type="compositionally biased region" description="Low complexity" evidence="1">
    <location>
        <begin position="143"/>
        <end position="156"/>
    </location>
</feature>